<proteinExistence type="inferred from homology"/>
<evidence type="ECO:0000256" key="3">
    <source>
        <dbReference type="ARBA" id="ARBA00012027"/>
    </source>
</evidence>
<evidence type="ECO:0000313" key="8">
    <source>
        <dbReference type="EMBL" id="MBS2553521.1"/>
    </source>
</evidence>
<comment type="catalytic activity">
    <reaction evidence="1">
        <text>a 1,2-diacyl-sn-glycero-3-phosphocholine + H2O = a 1,2-diacyl-sn-glycero-3-phosphate + choline + H(+)</text>
        <dbReference type="Rhea" id="RHEA:14445"/>
        <dbReference type="ChEBI" id="CHEBI:15354"/>
        <dbReference type="ChEBI" id="CHEBI:15377"/>
        <dbReference type="ChEBI" id="CHEBI:15378"/>
        <dbReference type="ChEBI" id="CHEBI:57643"/>
        <dbReference type="ChEBI" id="CHEBI:58608"/>
        <dbReference type="EC" id="3.1.4.4"/>
    </reaction>
</comment>
<sequence>MNAHTFGTTTKTKAAKTAKTKAAKARTAKAAKTTMIAGLAVATALVACPAQAASGTYTPFVFDQSSGGQPTIYSFINSAKSSLDMTMYELVDTTAEQDLLNLQAAGVTVRVILDQAEQSTNQAAYDTLTNGGVSVAWSSTDFVYTHQKTITVDGSQSMILSGNLTSKYYSTGRDYGVTDTDANDVSAIEAVFNADFNGTSITPSDGDNLLWSPTDSQSRLLSVINGATTTLDIEQEELSDAPLVNAVVAKAEAGVTVRVVVEDPSSWTSAIDKIKNAGGSVVGYSGTKGLYIHAKAVVADYGQSDATVEVGSMNWTSNSLTRNRELGIILNDTGVENTIETQFGSDYSGGTAQ</sequence>
<evidence type="ECO:0000313" key="9">
    <source>
        <dbReference type="Proteomes" id="UP000730482"/>
    </source>
</evidence>
<dbReference type="PANTHER" id="PTHR43856">
    <property type="entry name" value="CARDIOLIPIN HYDROLASE"/>
    <property type="match status" value="1"/>
</dbReference>
<gene>
    <name evidence="8" type="ORF">KGQ19_42375</name>
</gene>
<dbReference type="Proteomes" id="UP000730482">
    <property type="component" value="Unassembled WGS sequence"/>
</dbReference>
<name>A0ABS5L5D6_9ACTN</name>
<evidence type="ECO:0000256" key="4">
    <source>
        <dbReference type="ARBA" id="ARBA00022801"/>
    </source>
</evidence>
<keyword evidence="4" id="KW-0378">Hydrolase</keyword>
<dbReference type="Gene3D" id="3.30.870.10">
    <property type="entry name" value="Endonuclease Chain A"/>
    <property type="match status" value="2"/>
</dbReference>
<evidence type="ECO:0000256" key="2">
    <source>
        <dbReference type="ARBA" id="ARBA00008664"/>
    </source>
</evidence>
<dbReference type="InterPro" id="IPR051406">
    <property type="entry name" value="PLD_domain"/>
</dbReference>
<feature type="domain" description="PLD phosphodiesterase" evidence="7">
    <location>
        <begin position="141"/>
        <end position="168"/>
    </location>
</feature>
<dbReference type="InterPro" id="IPR001736">
    <property type="entry name" value="PLipase_D/transphosphatidylase"/>
</dbReference>
<keyword evidence="9" id="KW-1185">Reference proteome</keyword>
<accession>A0ABS5L5D6</accession>
<comment type="caution">
    <text evidence="8">The sequence shown here is derived from an EMBL/GenBank/DDBJ whole genome shotgun (WGS) entry which is preliminary data.</text>
</comment>
<dbReference type="InterPro" id="IPR025202">
    <property type="entry name" value="PLD-like_dom"/>
</dbReference>
<evidence type="ECO:0000256" key="1">
    <source>
        <dbReference type="ARBA" id="ARBA00000798"/>
    </source>
</evidence>
<comment type="similarity">
    <text evidence="2">Belongs to the phospholipase D family.</text>
</comment>
<dbReference type="RefSeq" id="WP_212020165.1">
    <property type="nucleotide sequence ID" value="NZ_JAAFYZ010000261.1"/>
</dbReference>
<dbReference type="PROSITE" id="PS50035">
    <property type="entry name" value="PLD"/>
    <property type="match status" value="1"/>
</dbReference>
<dbReference type="EMBL" id="JAAFYZ010000261">
    <property type="protein sequence ID" value="MBS2553521.1"/>
    <property type="molecule type" value="Genomic_DNA"/>
</dbReference>
<protein>
    <recommendedName>
        <fullName evidence="3">phospholipase D</fullName>
        <ecNumber evidence="3">3.1.4.4</ecNumber>
    </recommendedName>
</protein>
<evidence type="ECO:0000256" key="5">
    <source>
        <dbReference type="ARBA" id="ARBA00022963"/>
    </source>
</evidence>
<organism evidence="8 9">
    <name type="scientific">Catenulispora pinistramenti</name>
    <dbReference type="NCBI Taxonomy" id="2705254"/>
    <lineage>
        <taxon>Bacteria</taxon>
        <taxon>Bacillati</taxon>
        <taxon>Actinomycetota</taxon>
        <taxon>Actinomycetes</taxon>
        <taxon>Catenulisporales</taxon>
        <taxon>Catenulisporaceae</taxon>
        <taxon>Catenulispora</taxon>
    </lineage>
</organism>
<dbReference type="Pfam" id="PF13091">
    <property type="entry name" value="PLDc_2"/>
    <property type="match status" value="2"/>
</dbReference>
<dbReference type="SUPFAM" id="SSF56024">
    <property type="entry name" value="Phospholipase D/nuclease"/>
    <property type="match status" value="2"/>
</dbReference>
<dbReference type="CDD" id="cd09128">
    <property type="entry name" value="PLDc_unchar1_2"/>
    <property type="match status" value="1"/>
</dbReference>
<evidence type="ECO:0000256" key="6">
    <source>
        <dbReference type="ARBA" id="ARBA00023098"/>
    </source>
</evidence>
<keyword evidence="6" id="KW-0443">Lipid metabolism</keyword>
<keyword evidence="5" id="KW-0442">Lipid degradation</keyword>
<dbReference type="PANTHER" id="PTHR43856:SF1">
    <property type="entry name" value="MITOCHONDRIAL CARDIOLIPIN HYDROLASE"/>
    <property type="match status" value="1"/>
</dbReference>
<evidence type="ECO:0000259" key="7">
    <source>
        <dbReference type="PROSITE" id="PS50035"/>
    </source>
</evidence>
<reference evidence="8 9" key="1">
    <citation type="submission" date="2020-02" db="EMBL/GenBank/DDBJ databases">
        <title>Acidophilic actinobacteria isolated from forest soil.</title>
        <authorList>
            <person name="Golinska P."/>
        </authorList>
    </citation>
    <scope>NUCLEOTIDE SEQUENCE [LARGE SCALE GENOMIC DNA]</scope>
    <source>
        <strain evidence="8 9">NL8</strain>
    </source>
</reference>
<dbReference type="EC" id="3.1.4.4" evidence="3"/>